<reference evidence="4" key="3">
    <citation type="submission" date="2023-01" db="EMBL/GenBank/DDBJ databases">
        <title>Human gut microbiome strain richness.</title>
        <authorList>
            <person name="Chen-Liaw A."/>
        </authorList>
    </citation>
    <scope>NUCLEOTIDE SEQUENCE</scope>
    <source>
        <strain evidence="4">D55st1_G4_D55t1_190419</strain>
    </source>
</reference>
<comment type="caution">
    <text evidence="5">The sequence shown here is derived from an EMBL/GenBank/DDBJ whole genome shotgun (WGS) entry which is preliminary data.</text>
</comment>
<dbReference type="Proteomes" id="UP000195447">
    <property type="component" value="Unassembled WGS sequence"/>
</dbReference>
<organism evidence="5 6">
    <name type="scientific">Faecalitalea cylindroides</name>
    <dbReference type="NCBI Taxonomy" id="39483"/>
    <lineage>
        <taxon>Bacteria</taxon>
        <taxon>Bacillati</taxon>
        <taxon>Bacillota</taxon>
        <taxon>Erysipelotrichia</taxon>
        <taxon>Erysipelotrichales</taxon>
        <taxon>Erysipelotrichaceae</taxon>
        <taxon>Faecalitalea</taxon>
    </lineage>
</organism>
<dbReference type="GeneID" id="79875895"/>
<dbReference type="PANTHER" id="PTHR43327:SF10">
    <property type="entry name" value="STOMATIN-LIKE PROTEIN 2, MITOCHONDRIAL"/>
    <property type="match status" value="1"/>
</dbReference>
<dbReference type="EMBL" id="JAQNCK010000003">
    <property type="protein sequence ID" value="MDC0827436.1"/>
    <property type="molecule type" value="Genomic_DNA"/>
</dbReference>
<keyword evidence="2" id="KW-1133">Transmembrane helix</keyword>
<dbReference type="RefSeq" id="WP_022356615.1">
    <property type="nucleotide sequence ID" value="NZ_CABKSV010000047.1"/>
</dbReference>
<dbReference type="EMBL" id="NFKM01000003">
    <property type="protein sequence ID" value="OUP61482.1"/>
    <property type="molecule type" value="Genomic_DNA"/>
</dbReference>
<keyword evidence="2" id="KW-0472">Membrane</keyword>
<comment type="similarity">
    <text evidence="1">Belongs to the band 7/mec-2 family.</text>
</comment>
<dbReference type="InterPro" id="IPR001972">
    <property type="entry name" value="Stomatin_HflK_fam"/>
</dbReference>
<dbReference type="Proteomes" id="UP001220658">
    <property type="component" value="Unassembled WGS sequence"/>
</dbReference>
<dbReference type="GO" id="GO:0098552">
    <property type="term" value="C:side of membrane"/>
    <property type="evidence" value="ECO:0007669"/>
    <property type="project" value="UniProtKB-ARBA"/>
</dbReference>
<accession>A0A1Y3VL72</accession>
<gene>
    <name evidence="5" type="ORF">B5F14_02510</name>
    <name evidence="4" type="ORF">POG00_01790</name>
</gene>
<proteinExistence type="inferred from homology"/>
<evidence type="ECO:0000313" key="4">
    <source>
        <dbReference type="EMBL" id="MDC0827436.1"/>
    </source>
</evidence>
<dbReference type="AlphaFoldDB" id="A0A1Y3VL72"/>
<evidence type="ECO:0000313" key="6">
    <source>
        <dbReference type="Proteomes" id="UP000195447"/>
    </source>
</evidence>
<dbReference type="PANTHER" id="PTHR43327">
    <property type="entry name" value="STOMATIN-LIKE PROTEIN 2, MITOCHONDRIAL"/>
    <property type="match status" value="1"/>
</dbReference>
<feature type="transmembrane region" description="Helical" evidence="2">
    <location>
        <begin position="6"/>
        <end position="23"/>
    </location>
</feature>
<evidence type="ECO:0000313" key="5">
    <source>
        <dbReference type="EMBL" id="OUP61482.1"/>
    </source>
</evidence>
<dbReference type="SMART" id="SM00244">
    <property type="entry name" value="PHB"/>
    <property type="match status" value="1"/>
</dbReference>
<dbReference type="InterPro" id="IPR050710">
    <property type="entry name" value="Band7/mec-2_domain"/>
</dbReference>
<protein>
    <submittedName>
        <fullName evidence="5">Paraslipin</fullName>
    </submittedName>
    <submittedName>
        <fullName evidence="4">SPFH/Band 7/PHB domain protein</fullName>
    </submittedName>
</protein>
<dbReference type="PRINTS" id="PR00721">
    <property type="entry name" value="STOMATIN"/>
</dbReference>
<dbReference type="GO" id="GO:0005886">
    <property type="term" value="C:plasma membrane"/>
    <property type="evidence" value="ECO:0007669"/>
    <property type="project" value="UniProtKB-ARBA"/>
</dbReference>
<keyword evidence="2" id="KW-0812">Transmembrane</keyword>
<reference evidence="5" key="2">
    <citation type="journal article" date="2018" name="BMC Genomics">
        <title>Whole genome sequencing and function prediction of 133 gut anaerobes isolated from chicken caecum in pure cultures.</title>
        <authorList>
            <person name="Medvecky M."/>
            <person name="Cejkova D."/>
            <person name="Polansky O."/>
            <person name="Karasova D."/>
            <person name="Kubasova T."/>
            <person name="Cizek A."/>
            <person name="Rychlik I."/>
        </authorList>
    </citation>
    <scope>NUCLEOTIDE SEQUENCE</scope>
    <source>
        <strain evidence="5">An178</strain>
    </source>
</reference>
<dbReference type="InterPro" id="IPR036013">
    <property type="entry name" value="Band_7/SPFH_dom_sf"/>
</dbReference>
<reference evidence="6" key="1">
    <citation type="submission" date="2017-04" db="EMBL/GenBank/DDBJ databases">
        <title>Function of individual gut microbiota members based on whole genome sequencing of pure cultures obtained from chicken caecum.</title>
        <authorList>
            <person name="Medvecky M."/>
            <person name="Cejkova D."/>
            <person name="Polansky O."/>
            <person name="Karasova D."/>
            <person name="Kubasova T."/>
            <person name="Cizek A."/>
            <person name="Rychlik I."/>
        </authorList>
    </citation>
    <scope>NUCLEOTIDE SEQUENCE [LARGE SCALE GENOMIC DNA]</scope>
    <source>
        <strain evidence="6">An178</strain>
    </source>
</reference>
<dbReference type="FunFam" id="3.30.479.30:FF:000004">
    <property type="entry name" value="Putative membrane protease family, stomatin"/>
    <property type="match status" value="1"/>
</dbReference>
<evidence type="ECO:0000259" key="3">
    <source>
        <dbReference type="SMART" id="SM00244"/>
    </source>
</evidence>
<dbReference type="CDD" id="cd08829">
    <property type="entry name" value="SPFH_paraslipin"/>
    <property type="match status" value="1"/>
</dbReference>
<keyword evidence="6" id="KW-1185">Reference proteome</keyword>
<name>A0A1Y3VL72_9FIRM</name>
<sequence length="301" mass="33699">MFILIIAIIVVIGFILFYTIRIVPQTEEYVIEFLGKYKTTWSAGIHFLIPFFERVVCKATSKEQCADFEPQSVITKDNVSIYVDTVVYFKIFDSKLFAYGAANPLFALENLAATTLRNLIGDMTLDEALTSRDTINIKLKEILDEATDPWGINVSRVELKNIDPPAEIKNAMEKQMKAEREKREKILQAEAFQESEIKKADGEAKAMVKRAEAKRDADIAIAQGKAKAIEMTYEAEAKGLEKLKDAQANSTVVQLKSFEALQKLADGKATKIIVPTSVAESTTKQSIFAEMLKTPIEEDVK</sequence>
<feature type="domain" description="Band 7" evidence="3">
    <location>
        <begin position="18"/>
        <end position="176"/>
    </location>
</feature>
<dbReference type="SUPFAM" id="SSF117892">
    <property type="entry name" value="Band 7/SPFH domain"/>
    <property type="match status" value="1"/>
</dbReference>
<evidence type="ECO:0000256" key="1">
    <source>
        <dbReference type="ARBA" id="ARBA00008164"/>
    </source>
</evidence>
<dbReference type="InterPro" id="IPR001107">
    <property type="entry name" value="Band_7"/>
</dbReference>
<dbReference type="Gene3D" id="3.30.479.30">
    <property type="entry name" value="Band 7 domain"/>
    <property type="match status" value="1"/>
</dbReference>
<dbReference type="Pfam" id="PF01145">
    <property type="entry name" value="Band_7"/>
    <property type="match status" value="1"/>
</dbReference>
<evidence type="ECO:0000256" key="2">
    <source>
        <dbReference type="SAM" id="Phobius"/>
    </source>
</evidence>